<comment type="caution">
    <text evidence="3">The sequence shown here is derived from an EMBL/GenBank/DDBJ whole genome shotgun (WGS) entry which is preliminary data.</text>
</comment>
<keyword evidence="1" id="KW-0472">Membrane</keyword>
<keyword evidence="4" id="KW-1185">Reference proteome</keyword>
<feature type="domain" description="GP-PDE" evidence="2">
    <location>
        <begin position="368"/>
        <end position="597"/>
    </location>
</feature>
<feature type="transmembrane region" description="Helical" evidence="1">
    <location>
        <begin position="182"/>
        <end position="207"/>
    </location>
</feature>
<dbReference type="SUPFAM" id="SSF51695">
    <property type="entry name" value="PLC-like phosphodiesterases"/>
    <property type="match status" value="1"/>
</dbReference>
<dbReference type="PANTHER" id="PTHR46211">
    <property type="entry name" value="GLYCEROPHOSPHORYL DIESTER PHOSPHODIESTERASE"/>
    <property type="match status" value="1"/>
</dbReference>
<evidence type="ECO:0000259" key="2">
    <source>
        <dbReference type="PROSITE" id="PS51704"/>
    </source>
</evidence>
<dbReference type="Pfam" id="PF10110">
    <property type="entry name" value="GPDPase_memb"/>
    <property type="match status" value="1"/>
</dbReference>
<dbReference type="PANTHER" id="PTHR46211:SF8">
    <property type="entry name" value="PHOSPHODIESTERASE"/>
    <property type="match status" value="1"/>
</dbReference>
<gene>
    <name evidence="3" type="ORF">GY24_11425</name>
</gene>
<keyword evidence="1" id="KW-1133">Transmembrane helix</keyword>
<evidence type="ECO:0000313" key="4">
    <source>
        <dbReference type="Proteomes" id="UP000237755"/>
    </source>
</evidence>
<evidence type="ECO:0000313" key="3">
    <source>
        <dbReference type="EMBL" id="PPL17490.1"/>
    </source>
</evidence>
<feature type="transmembrane region" description="Helical" evidence="1">
    <location>
        <begin position="76"/>
        <end position="106"/>
    </location>
</feature>
<dbReference type="RefSeq" id="WP_104475846.1">
    <property type="nucleotide sequence ID" value="NZ_MPZN01000037.1"/>
</dbReference>
<keyword evidence="1" id="KW-0812">Transmembrane</keyword>
<feature type="transmembrane region" description="Helical" evidence="1">
    <location>
        <begin position="228"/>
        <end position="251"/>
    </location>
</feature>
<dbReference type="EMBL" id="MPZN01000037">
    <property type="protein sequence ID" value="PPL17490.1"/>
    <property type="molecule type" value="Genomic_DNA"/>
</dbReference>
<protein>
    <recommendedName>
        <fullName evidence="2">GP-PDE domain-containing protein</fullName>
    </recommendedName>
</protein>
<feature type="transmembrane region" description="Helical" evidence="1">
    <location>
        <begin position="34"/>
        <end position="56"/>
    </location>
</feature>
<dbReference type="InterPro" id="IPR017946">
    <property type="entry name" value="PLC-like_Pdiesterase_TIM-brl"/>
</dbReference>
<dbReference type="InterPro" id="IPR030395">
    <property type="entry name" value="GP_PDE_dom"/>
</dbReference>
<name>A0ABX5AU61_9MICO</name>
<feature type="transmembrane region" description="Helical" evidence="1">
    <location>
        <begin position="336"/>
        <end position="360"/>
    </location>
</feature>
<feature type="transmembrane region" description="Helical" evidence="1">
    <location>
        <begin position="141"/>
        <end position="170"/>
    </location>
</feature>
<dbReference type="InterPro" id="IPR018476">
    <property type="entry name" value="GlyceroP-diester-Pdiesterase_M"/>
</dbReference>
<sequence>MPSATTDPLGFRSLLTGLPLAAWRQLRFGGWRMLLLYGILQGIVALICAPILRWLFGEALAAAGLHSVDMATIGGLLGTPLSLGLLAAILAFALCVVSLQLMVLVLSTRRVRLGEAITVRTVAGDTARVLRKLFKPGSLALLWYLFLVLPLAQFGFLSVLTHAIAIPSFVSGELVKTVPGMIGYLAFLIVAGIINVRLALTIPLFALGNVGGLRAMRVSWRMTKRPDLPLQLAFLLVLVASGIAFAGLVALSMLPTALTDLVAADLSPGVAAVSLALAQLGGLLLVGASVVGFAAVLVELLSRARGLLPADVELLDLGSVPASALEKKGSPGRRRAGLAALGSLLVATVVLSLVNVPVMIAMSLHPQTLVLGHRGFSGGGVENTISGLDAARAAGADLVEMDVMQTADGGLVAMHDANLSRLAGTSVSVAELTLDEITQITVSDLQGNSDTIPSFRDYAMHAQQIGMPLLVEIKLHGQEKPGFVEDVVAELESIDALEGNIYHSLSKPSIEQLKRLRPSLYTGYTMAFAGVAAPDTIADFIVVEEWSYNTELRDSATAAGLGMYVWTVNEELRQRQMLRDGVHGIITDAPDLAVASRDGMNRERGLAATLFDALMRFVVVV</sequence>
<dbReference type="Proteomes" id="UP000237755">
    <property type="component" value="Unassembled WGS sequence"/>
</dbReference>
<dbReference type="Pfam" id="PF03009">
    <property type="entry name" value="GDPD"/>
    <property type="match status" value="1"/>
</dbReference>
<feature type="transmembrane region" description="Helical" evidence="1">
    <location>
        <begin position="271"/>
        <end position="298"/>
    </location>
</feature>
<dbReference type="Gene3D" id="3.20.20.190">
    <property type="entry name" value="Phosphatidylinositol (PI) phosphodiesterase"/>
    <property type="match status" value="1"/>
</dbReference>
<proteinExistence type="predicted"/>
<dbReference type="PROSITE" id="PS51704">
    <property type="entry name" value="GP_PDE"/>
    <property type="match status" value="1"/>
</dbReference>
<organism evidence="3 4">
    <name type="scientific">Microterricola pindariensis</name>
    <dbReference type="NCBI Taxonomy" id="478010"/>
    <lineage>
        <taxon>Bacteria</taxon>
        <taxon>Bacillati</taxon>
        <taxon>Actinomycetota</taxon>
        <taxon>Actinomycetes</taxon>
        <taxon>Micrococcales</taxon>
        <taxon>Microbacteriaceae</taxon>
        <taxon>Microterricola</taxon>
    </lineage>
</organism>
<reference evidence="3 4" key="1">
    <citation type="journal article" date="2008" name="Int. J. Syst. Evol. Microbiol.">
        <title>Leifsonia pindariensis sp. nov., isolated from the Pindari glacier of the Indian Himalayas, and emended description of the genus Leifsonia.</title>
        <authorList>
            <person name="Reddy G.S."/>
            <person name="Prabagaran S.R."/>
            <person name="Shivaji S."/>
        </authorList>
    </citation>
    <scope>NUCLEOTIDE SEQUENCE [LARGE SCALE GENOMIC DNA]</scope>
    <source>
        <strain evidence="3 4">PON 10</strain>
    </source>
</reference>
<accession>A0ABX5AU61</accession>
<evidence type="ECO:0000256" key="1">
    <source>
        <dbReference type="SAM" id="Phobius"/>
    </source>
</evidence>